<dbReference type="EMBL" id="JBGOGF010000005">
    <property type="protein sequence ID" value="MFA1771640.1"/>
    <property type="molecule type" value="Genomic_DNA"/>
</dbReference>
<evidence type="ECO:0000313" key="1">
    <source>
        <dbReference type="EMBL" id="KAA6431882.1"/>
    </source>
</evidence>
<evidence type="ECO:0000313" key="4">
    <source>
        <dbReference type="Proteomes" id="UP001570846"/>
    </source>
</evidence>
<evidence type="ECO:0000313" key="2">
    <source>
        <dbReference type="EMBL" id="MFA1771640.1"/>
    </source>
</evidence>
<name>A0A5M8QBK9_9BACT</name>
<dbReference type="EMBL" id="VKKZ01000023">
    <property type="protein sequence ID" value="KAA6431882.1"/>
    <property type="molecule type" value="Genomic_DNA"/>
</dbReference>
<sequence>MDFSLKDILNTSPLYTKMALTDYNTIDKDLNEEYYRGLTPEQLVGISDVVMLDSQLSVKPVTHTIENDNWLCFASTDWTDKRPIRRYFDLRYKGEFESAFGTKITSVPSHLPPVNHSRYEAWALGVWDSNTPYSKATEFTSEPARNRYGFYTESEEEFGLGIAHMVHVLGETTGYTWYDRGLTPREGALYAHIMAVIDEETYQDLVTMTIYTFNSEGKTKVLYKFELRLGGEMHGTVEGFEHGEGKPLFIEYKQWGGKPWMGSVLGCRVILDSMSLF</sequence>
<dbReference type="Proteomes" id="UP001570846">
    <property type="component" value="Unassembled WGS sequence"/>
</dbReference>
<comment type="caution">
    <text evidence="1">The sequence shown here is derived from an EMBL/GenBank/DDBJ whole genome shotgun (WGS) entry which is preliminary data.</text>
</comment>
<proteinExistence type="predicted"/>
<evidence type="ECO:0000313" key="3">
    <source>
        <dbReference type="Proteomes" id="UP000323866"/>
    </source>
</evidence>
<dbReference type="Proteomes" id="UP000323866">
    <property type="component" value="Unassembled WGS sequence"/>
</dbReference>
<reference evidence="1 3" key="2">
    <citation type="submission" date="2019-09" db="EMBL/GenBank/DDBJ databases">
        <title>A bacterium isolated from glacier soil.</title>
        <authorList>
            <person name="Liu Q."/>
        </authorList>
    </citation>
    <scope>NUCLEOTIDE SEQUENCE [LARGE SCALE GENOMIC DNA]</scope>
    <source>
        <strain evidence="1 3">MDT1-10-3</strain>
    </source>
</reference>
<reference evidence="2 4" key="3">
    <citation type="submission" date="2024-08" db="EMBL/GenBank/DDBJ databases">
        <authorList>
            <person name="Wei W."/>
        </authorList>
    </citation>
    <scope>NUCLEOTIDE SEQUENCE [LARGE SCALE GENOMIC DNA]</scope>
    <source>
        <strain evidence="2 4">XU2</strain>
    </source>
</reference>
<dbReference type="RefSeq" id="WP_149099901.1">
    <property type="nucleotide sequence ID" value="NZ_BMMG01000006.1"/>
</dbReference>
<accession>A0A5M8QBK9</accession>
<reference evidence="1 3" key="1">
    <citation type="submission" date="2019-07" db="EMBL/GenBank/DDBJ databases">
        <authorList>
            <person name="Qu J.-H."/>
        </authorList>
    </citation>
    <scope>NUCLEOTIDE SEQUENCE [LARGE SCALE GENOMIC DNA]</scope>
    <source>
        <strain evidence="1 3">MDT1-10-3</strain>
    </source>
</reference>
<dbReference type="AlphaFoldDB" id="A0A5M8QBK9"/>
<organism evidence="1 3">
    <name type="scientific">Rufibacter glacialis</name>
    <dbReference type="NCBI Taxonomy" id="1259555"/>
    <lineage>
        <taxon>Bacteria</taxon>
        <taxon>Pseudomonadati</taxon>
        <taxon>Bacteroidota</taxon>
        <taxon>Cytophagia</taxon>
        <taxon>Cytophagales</taxon>
        <taxon>Hymenobacteraceae</taxon>
        <taxon>Rufibacter</taxon>
    </lineage>
</organism>
<protein>
    <submittedName>
        <fullName evidence="1">Uncharacterized protein</fullName>
    </submittedName>
</protein>
<gene>
    <name evidence="2" type="ORF">ACD591_10080</name>
    <name evidence="1" type="ORF">FOE74_17395</name>
</gene>
<keyword evidence="4" id="KW-1185">Reference proteome</keyword>